<dbReference type="Proteomes" id="UP000189796">
    <property type="component" value="Chromosome I"/>
</dbReference>
<evidence type="ECO:0000313" key="2">
    <source>
        <dbReference type="EMBL" id="SHG87777.1"/>
    </source>
</evidence>
<dbReference type="OrthoDB" id="9989629at2"/>
<name>A0A1M5NE90_9BRAD</name>
<feature type="compositionally biased region" description="Gly residues" evidence="1">
    <location>
        <begin position="86"/>
        <end position="104"/>
    </location>
</feature>
<proteinExistence type="predicted"/>
<reference evidence="2" key="1">
    <citation type="submission" date="2016-11" db="EMBL/GenBank/DDBJ databases">
        <authorList>
            <person name="Jaros S."/>
            <person name="Januszkiewicz K."/>
            <person name="Wedrychowicz H."/>
        </authorList>
    </citation>
    <scope>NUCLEOTIDE SEQUENCE [LARGE SCALE GENOMIC DNA]</scope>
    <source>
        <strain evidence="2">GAS138</strain>
    </source>
</reference>
<evidence type="ECO:0000256" key="1">
    <source>
        <dbReference type="SAM" id="MobiDB-lite"/>
    </source>
</evidence>
<organism evidence="2">
    <name type="scientific">Bradyrhizobium erythrophlei</name>
    <dbReference type="NCBI Taxonomy" id="1437360"/>
    <lineage>
        <taxon>Bacteria</taxon>
        <taxon>Pseudomonadati</taxon>
        <taxon>Pseudomonadota</taxon>
        <taxon>Alphaproteobacteria</taxon>
        <taxon>Hyphomicrobiales</taxon>
        <taxon>Nitrobacteraceae</taxon>
        <taxon>Bradyrhizobium</taxon>
    </lineage>
</organism>
<protein>
    <submittedName>
        <fullName evidence="2">Uncharacterized protein</fullName>
    </submittedName>
</protein>
<dbReference type="RefSeq" id="WP_079601882.1">
    <property type="nucleotide sequence ID" value="NZ_LT670817.1"/>
</dbReference>
<dbReference type="AlphaFoldDB" id="A0A1M5NE90"/>
<gene>
    <name evidence="2" type="ORF">SAMN05443248_2957</name>
</gene>
<dbReference type="EMBL" id="LT670817">
    <property type="protein sequence ID" value="SHG87777.1"/>
    <property type="molecule type" value="Genomic_DNA"/>
</dbReference>
<feature type="region of interest" description="Disordered" evidence="1">
    <location>
        <begin position="65"/>
        <end position="110"/>
    </location>
</feature>
<sequence>MTEALSRRERYFLSLLAPDGATISVGLSVGESLYLKGLVTLAKWKRYGITEAGRAALAGVAYAANGAGRPNAPPRKTPMGTRPKGRGTGGGTGQGNRGLTGQGQGQLTLI</sequence>
<accession>A0A1M5NE90</accession>